<evidence type="ECO:0000313" key="3">
    <source>
        <dbReference type="Proteomes" id="UP001201163"/>
    </source>
</evidence>
<comment type="caution">
    <text evidence="2">The sequence shown here is derived from an EMBL/GenBank/DDBJ whole genome shotgun (WGS) entry which is preliminary data.</text>
</comment>
<keyword evidence="3" id="KW-1185">Reference proteome</keyword>
<dbReference type="Proteomes" id="UP001201163">
    <property type="component" value="Unassembled WGS sequence"/>
</dbReference>
<name>A0AAD4LDV5_9AGAM</name>
<evidence type="ECO:0000313" key="2">
    <source>
        <dbReference type="EMBL" id="KAH8989833.1"/>
    </source>
</evidence>
<dbReference type="EMBL" id="JAKELL010000034">
    <property type="protein sequence ID" value="KAH8989833.1"/>
    <property type="molecule type" value="Genomic_DNA"/>
</dbReference>
<accession>A0AAD4LDV5</accession>
<feature type="region of interest" description="Disordered" evidence="1">
    <location>
        <begin position="49"/>
        <end position="178"/>
    </location>
</feature>
<organism evidence="2 3">
    <name type="scientific">Lactarius akahatsu</name>
    <dbReference type="NCBI Taxonomy" id="416441"/>
    <lineage>
        <taxon>Eukaryota</taxon>
        <taxon>Fungi</taxon>
        <taxon>Dikarya</taxon>
        <taxon>Basidiomycota</taxon>
        <taxon>Agaricomycotina</taxon>
        <taxon>Agaricomycetes</taxon>
        <taxon>Russulales</taxon>
        <taxon>Russulaceae</taxon>
        <taxon>Lactarius</taxon>
    </lineage>
</organism>
<dbReference type="AlphaFoldDB" id="A0AAD4LDV5"/>
<gene>
    <name evidence="2" type="ORF">EDB92DRAFT_1816995</name>
</gene>
<evidence type="ECO:0000256" key="1">
    <source>
        <dbReference type="SAM" id="MobiDB-lite"/>
    </source>
</evidence>
<proteinExistence type="predicted"/>
<feature type="compositionally biased region" description="Basic residues" evidence="1">
    <location>
        <begin position="123"/>
        <end position="135"/>
    </location>
</feature>
<sequence>MSLVPVPIDEDEEVWFDAKDGPDSAWTPPLPPLAQTTRVADDTHPFEGVKTSVSSFSGSRHRPLFPRGALERPKDPDTIQPQGKTNEEEPRHKAMVPQNHPLYRYAQKKRSSGSDADDECPKKQPRPQLAHRSKPLPRYFDYKWRPKAPKHKSLKDEKTSIKVDPGVPAWRPLTPDPPTYDAIREHLAFCYRPGAKEVTYSPSPFPLGEIGAVHGFRKKYQPIKNE</sequence>
<reference evidence="2" key="1">
    <citation type="submission" date="2022-01" db="EMBL/GenBank/DDBJ databases">
        <title>Comparative genomics reveals a dynamic genome evolution in the ectomycorrhizal milk-cap (Lactarius) mushrooms.</title>
        <authorList>
            <consortium name="DOE Joint Genome Institute"/>
            <person name="Lebreton A."/>
            <person name="Tang N."/>
            <person name="Kuo A."/>
            <person name="LaButti K."/>
            <person name="Drula E."/>
            <person name="Barry K."/>
            <person name="Clum A."/>
            <person name="Lipzen A."/>
            <person name="Mousain D."/>
            <person name="Ng V."/>
            <person name="Wang R."/>
            <person name="Wang X."/>
            <person name="Dai Y."/>
            <person name="Henrissat B."/>
            <person name="Grigoriev I.V."/>
            <person name="Guerin-Laguette A."/>
            <person name="Yu F."/>
            <person name="Martin F.M."/>
        </authorList>
    </citation>
    <scope>NUCLEOTIDE SEQUENCE</scope>
    <source>
        <strain evidence="2">QP</strain>
    </source>
</reference>
<protein>
    <submittedName>
        <fullName evidence="2">Uncharacterized protein</fullName>
    </submittedName>
</protein>